<evidence type="ECO:0000256" key="3">
    <source>
        <dbReference type="SAM" id="SignalP"/>
    </source>
</evidence>
<feature type="signal peptide" evidence="3">
    <location>
        <begin position="1"/>
        <end position="25"/>
    </location>
</feature>
<feature type="chain" id="PRO_5016851335" description="Tissue inhibitor of metalloproteinase" evidence="3">
    <location>
        <begin position="26"/>
        <end position="230"/>
    </location>
</feature>
<protein>
    <recommendedName>
        <fullName evidence="6">Tissue inhibitor of metalloproteinase</fullName>
    </recommendedName>
</protein>
<dbReference type="OrthoDB" id="5195572at2"/>
<accession>A0A367FJR6</accession>
<dbReference type="AlphaFoldDB" id="A0A367FJR6"/>
<feature type="region of interest" description="Disordered" evidence="1">
    <location>
        <begin position="164"/>
        <end position="191"/>
    </location>
</feature>
<evidence type="ECO:0008006" key="6">
    <source>
        <dbReference type="Google" id="ProtNLM"/>
    </source>
</evidence>
<dbReference type="RefSeq" id="WP_114029900.1">
    <property type="nucleotide sequence ID" value="NZ_QOIL01000009.1"/>
</dbReference>
<keyword evidence="3" id="KW-0732">Signal</keyword>
<keyword evidence="2" id="KW-0812">Transmembrane</keyword>
<dbReference type="PROSITE" id="PS51257">
    <property type="entry name" value="PROKAR_LIPOPROTEIN"/>
    <property type="match status" value="1"/>
</dbReference>
<keyword evidence="5" id="KW-1185">Reference proteome</keyword>
<dbReference type="InterPro" id="IPR008993">
    <property type="entry name" value="TIMP-like_OB-fold"/>
</dbReference>
<sequence>MRSRVTAVVLLAAGFLVTAPNAACACSCAPQPPADQMKRSAAVFTGTVVASRQAEGGDPLGVAPPIVYTFRADQVYKGDPVVRFEVASNADTPACGYQFTTGGRYLVFASSERTGLVPPVPGVPLHTSQCAGNRQVSGGTAPLRAGVPATSGDPVDAALITALGTPKRPSDAPPADSATPQASPVASGDGDGDRPIQIWYAAGGLAAGLVLFAGLRLLGRRLNRRRPDAG</sequence>
<dbReference type="Proteomes" id="UP000253094">
    <property type="component" value="Unassembled WGS sequence"/>
</dbReference>
<dbReference type="EMBL" id="QOIL01000009">
    <property type="protein sequence ID" value="RCG29957.1"/>
    <property type="molecule type" value="Genomic_DNA"/>
</dbReference>
<feature type="transmembrane region" description="Helical" evidence="2">
    <location>
        <begin position="198"/>
        <end position="218"/>
    </location>
</feature>
<evidence type="ECO:0000256" key="2">
    <source>
        <dbReference type="SAM" id="Phobius"/>
    </source>
</evidence>
<proteinExistence type="predicted"/>
<feature type="region of interest" description="Disordered" evidence="1">
    <location>
        <begin position="132"/>
        <end position="152"/>
    </location>
</feature>
<dbReference type="SUPFAM" id="SSF50242">
    <property type="entry name" value="TIMP-like"/>
    <property type="match status" value="1"/>
</dbReference>
<evidence type="ECO:0000313" key="4">
    <source>
        <dbReference type="EMBL" id="RCG29957.1"/>
    </source>
</evidence>
<keyword evidence="2" id="KW-1133">Transmembrane helix</keyword>
<keyword evidence="2" id="KW-0472">Membrane</keyword>
<gene>
    <name evidence="4" type="ORF">DQ384_17500</name>
</gene>
<reference evidence="4 5" key="1">
    <citation type="submission" date="2018-06" db="EMBL/GenBank/DDBJ databases">
        <title>Sphaerisporangium craniellae sp. nov., isolated from a marine sponge in the South China Sea.</title>
        <authorList>
            <person name="Li L."/>
        </authorList>
    </citation>
    <scope>NUCLEOTIDE SEQUENCE [LARGE SCALE GENOMIC DNA]</scope>
    <source>
        <strain evidence="4 5">CCTCC AA 208026</strain>
    </source>
</reference>
<feature type="compositionally biased region" description="Low complexity" evidence="1">
    <location>
        <begin position="173"/>
        <end position="184"/>
    </location>
</feature>
<evidence type="ECO:0000256" key="1">
    <source>
        <dbReference type="SAM" id="MobiDB-lite"/>
    </source>
</evidence>
<organism evidence="4 5">
    <name type="scientific">Sphaerisporangium album</name>
    <dbReference type="NCBI Taxonomy" id="509200"/>
    <lineage>
        <taxon>Bacteria</taxon>
        <taxon>Bacillati</taxon>
        <taxon>Actinomycetota</taxon>
        <taxon>Actinomycetes</taxon>
        <taxon>Streptosporangiales</taxon>
        <taxon>Streptosporangiaceae</taxon>
        <taxon>Sphaerisporangium</taxon>
    </lineage>
</organism>
<dbReference type="Gene3D" id="2.40.50.120">
    <property type="match status" value="1"/>
</dbReference>
<comment type="caution">
    <text evidence="4">The sequence shown here is derived from an EMBL/GenBank/DDBJ whole genome shotgun (WGS) entry which is preliminary data.</text>
</comment>
<name>A0A367FJR6_9ACTN</name>
<evidence type="ECO:0000313" key="5">
    <source>
        <dbReference type="Proteomes" id="UP000253094"/>
    </source>
</evidence>